<dbReference type="AlphaFoldDB" id="A0A2W4TSS2"/>
<evidence type="ECO:0000313" key="2">
    <source>
        <dbReference type="Proteomes" id="UP000249354"/>
    </source>
</evidence>
<gene>
    <name evidence="1" type="ORF">DCF25_18740</name>
</gene>
<sequence>MARTRRPIDDLTERPIATFLTGEEGGVEVIEVEPSSDRFQNEWKKVQFNQNYLMSQVTLQCPK</sequence>
<name>A0A2W4TSS2_9CYAN</name>
<protein>
    <submittedName>
        <fullName evidence="1">Uncharacterized protein</fullName>
    </submittedName>
</protein>
<organism evidence="1 2">
    <name type="scientific">Leptolyngbya foveolarum</name>
    <dbReference type="NCBI Taxonomy" id="47253"/>
    <lineage>
        <taxon>Bacteria</taxon>
        <taxon>Bacillati</taxon>
        <taxon>Cyanobacteriota</taxon>
        <taxon>Cyanophyceae</taxon>
        <taxon>Leptolyngbyales</taxon>
        <taxon>Leptolyngbyaceae</taxon>
        <taxon>Leptolyngbya group</taxon>
        <taxon>Leptolyngbya</taxon>
    </lineage>
</organism>
<proteinExistence type="predicted"/>
<reference evidence="2" key="1">
    <citation type="submission" date="2018-04" db="EMBL/GenBank/DDBJ databases">
        <authorList>
            <person name="Cornet L."/>
        </authorList>
    </citation>
    <scope>NUCLEOTIDE SEQUENCE [LARGE SCALE GENOMIC DNA]</scope>
</reference>
<accession>A0A2W4TSS2</accession>
<dbReference type="Proteomes" id="UP000249354">
    <property type="component" value="Unassembled WGS sequence"/>
</dbReference>
<comment type="caution">
    <text evidence="1">The sequence shown here is derived from an EMBL/GenBank/DDBJ whole genome shotgun (WGS) entry which is preliminary data.</text>
</comment>
<evidence type="ECO:0000313" key="1">
    <source>
        <dbReference type="EMBL" id="PZO11803.1"/>
    </source>
</evidence>
<reference evidence="1 2" key="2">
    <citation type="submission" date="2018-06" db="EMBL/GenBank/DDBJ databases">
        <title>Metagenomic assembly of (sub)arctic Cyanobacteria and their associated microbiome from non-axenic cultures.</title>
        <authorList>
            <person name="Baurain D."/>
        </authorList>
    </citation>
    <scope>NUCLEOTIDE SEQUENCE [LARGE SCALE GENOMIC DNA]</scope>
    <source>
        <strain evidence="1">ULC129bin1</strain>
    </source>
</reference>
<dbReference type="EMBL" id="QBMC01000169">
    <property type="protein sequence ID" value="PZO11803.1"/>
    <property type="molecule type" value="Genomic_DNA"/>
</dbReference>